<dbReference type="Proteomes" id="UP000608420">
    <property type="component" value="Unassembled WGS sequence"/>
</dbReference>
<dbReference type="RefSeq" id="WP_120463447.1">
    <property type="nucleotide sequence ID" value="NZ_BMIW01000046.1"/>
</dbReference>
<evidence type="ECO:0000313" key="3">
    <source>
        <dbReference type="Proteomes" id="UP000608420"/>
    </source>
</evidence>
<feature type="compositionally biased region" description="Basic and acidic residues" evidence="1">
    <location>
        <begin position="26"/>
        <end position="35"/>
    </location>
</feature>
<reference evidence="3" key="1">
    <citation type="journal article" date="2019" name="Int. J. Syst. Evol. Microbiol.">
        <title>The Global Catalogue of Microorganisms (GCM) 10K type strain sequencing project: providing services to taxonomists for standard genome sequencing and annotation.</title>
        <authorList>
            <consortium name="The Broad Institute Genomics Platform"/>
            <consortium name="The Broad Institute Genome Sequencing Center for Infectious Disease"/>
            <person name="Wu L."/>
            <person name="Ma J."/>
        </authorList>
    </citation>
    <scope>NUCLEOTIDE SEQUENCE [LARGE SCALE GENOMIC DNA]</scope>
    <source>
        <strain evidence="3">CGMCC 1.15420</strain>
    </source>
</reference>
<sequence length="73" mass="8605">MKSRSLLTTDAGHSSEGRSGNKGRKLKPDSGESDKDMRYKQRLLLWDQLELNSGVIRQPWHDKLGRIRRDRRW</sequence>
<dbReference type="EMBL" id="BMIW01000046">
    <property type="protein sequence ID" value="GGG16954.1"/>
    <property type="molecule type" value="Genomic_DNA"/>
</dbReference>
<feature type="compositionally biased region" description="Polar residues" evidence="1">
    <location>
        <begin position="1"/>
        <end position="12"/>
    </location>
</feature>
<organism evidence="2 3">
    <name type="scientific">Paenibacillus aceti</name>
    <dbReference type="NCBI Taxonomy" id="1820010"/>
    <lineage>
        <taxon>Bacteria</taxon>
        <taxon>Bacillati</taxon>
        <taxon>Bacillota</taxon>
        <taxon>Bacilli</taxon>
        <taxon>Bacillales</taxon>
        <taxon>Paenibacillaceae</taxon>
        <taxon>Paenibacillus</taxon>
    </lineage>
</organism>
<accession>A0ABQ1W6Y1</accession>
<evidence type="ECO:0000313" key="2">
    <source>
        <dbReference type="EMBL" id="GGG16954.1"/>
    </source>
</evidence>
<protein>
    <submittedName>
        <fullName evidence="2">Uncharacterized protein</fullName>
    </submittedName>
</protein>
<keyword evidence="3" id="KW-1185">Reference proteome</keyword>
<feature type="region of interest" description="Disordered" evidence="1">
    <location>
        <begin position="1"/>
        <end position="35"/>
    </location>
</feature>
<evidence type="ECO:0000256" key="1">
    <source>
        <dbReference type="SAM" id="MobiDB-lite"/>
    </source>
</evidence>
<proteinExistence type="predicted"/>
<gene>
    <name evidence="2" type="ORF">GCM10010913_43740</name>
</gene>
<comment type="caution">
    <text evidence="2">The sequence shown here is derived from an EMBL/GenBank/DDBJ whole genome shotgun (WGS) entry which is preliminary data.</text>
</comment>
<name>A0ABQ1W6Y1_9BACL</name>